<comment type="caution">
    <text evidence="2">The sequence shown here is derived from an EMBL/GenBank/DDBJ whole genome shotgun (WGS) entry which is preliminary data.</text>
</comment>
<dbReference type="AlphaFoldDB" id="A0A9D1TAD9"/>
<gene>
    <name evidence="2" type="ORF">IAB71_02155</name>
</gene>
<sequence length="63" mass="6768">MAFFNRKKKDEEIESQSCGCQRPNTGCRPCPSGPAGATGATGAVIYAQLYFGESKGLINRLIK</sequence>
<dbReference type="Proteomes" id="UP000824169">
    <property type="component" value="Unassembled WGS sequence"/>
</dbReference>
<evidence type="ECO:0000313" key="2">
    <source>
        <dbReference type="EMBL" id="HIV24582.1"/>
    </source>
</evidence>
<reference evidence="2" key="2">
    <citation type="journal article" date="2021" name="PeerJ">
        <title>Extensive microbial diversity within the chicken gut microbiome revealed by metagenomics and culture.</title>
        <authorList>
            <person name="Gilroy R."/>
            <person name="Ravi A."/>
            <person name="Getino M."/>
            <person name="Pursley I."/>
            <person name="Horton D.L."/>
            <person name="Alikhan N.F."/>
            <person name="Baker D."/>
            <person name="Gharbi K."/>
            <person name="Hall N."/>
            <person name="Watson M."/>
            <person name="Adriaenssens E.M."/>
            <person name="Foster-Nyarko E."/>
            <person name="Jarju S."/>
            <person name="Secka A."/>
            <person name="Antonio M."/>
            <person name="Oren A."/>
            <person name="Chaudhuri R.R."/>
            <person name="La Ragione R."/>
            <person name="Hildebrand F."/>
            <person name="Pallen M.J."/>
        </authorList>
    </citation>
    <scope>NUCLEOTIDE SEQUENCE</scope>
    <source>
        <strain evidence="2">CHK188-20938</strain>
    </source>
</reference>
<protein>
    <submittedName>
        <fullName evidence="2">Uncharacterized protein</fullName>
    </submittedName>
</protein>
<reference evidence="2" key="1">
    <citation type="submission" date="2020-10" db="EMBL/GenBank/DDBJ databases">
        <authorList>
            <person name="Gilroy R."/>
        </authorList>
    </citation>
    <scope>NUCLEOTIDE SEQUENCE</scope>
    <source>
        <strain evidence="2">CHK188-20938</strain>
    </source>
</reference>
<organism evidence="2 3">
    <name type="scientific">Candidatus Scatomonas pullistercoris</name>
    <dbReference type="NCBI Taxonomy" id="2840920"/>
    <lineage>
        <taxon>Bacteria</taxon>
        <taxon>Bacillati</taxon>
        <taxon>Bacillota</taxon>
        <taxon>Clostridia</taxon>
        <taxon>Lachnospirales</taxon>
        <taxon>Lachnospiraceae</taxon>
        <taxon>Lachnospiraceae incertae sedis</taxon>
        <taxon>Candidatus Scatomonas</taxon>
    </lineage>
</organism>
<accession>A0A9D1TAD9</accession>
<proteinExistence type="predicted"/>
<evidence type="ECO:0000256" key="1">
    <source>
        <dbReference type="SAM" id="MobiDB-lite"/>
    </source>
</evidence>
<name>A0A9D1TAD9_9FIRM</name>
<dbReference type="EMBL" id="DVOO01000008">
    <property type="protein sequence ID" value="HIV24582.1"/>
    <property type="molecule type" value="Genomic_DNA"/>
</dbReference>
<feature type="region of interest" description="Disordered" evidence="1">
    <location>
        <begin position="1"/>
        <end position="21"/>
    </location>
</feature>
<evidence type="ECO:0000313" key="3">
    <source>
        <dbReference type="Proteomes" id="UP000824169"/>
    </source>
</evidence>